<dbReference type="EMBL" id="BARS01020011">
    <property type="protein sequence ID" value="GAG02339.1"/>
    <property type="molecule type" value="Genomic_DNA"/>
</dbReference>
<protein>
    <submittedName>
        <fullName evidence="1">Uncharacterized protein</fullName>
    </submittedName>
</protein>
<comment type="caution">
    <text evidence="1">The sequence shown here is derived from an EMBL/GenBank/DDBJ whole genome shotgun (WGS) entry which is preliminary data.</text>
</comment>
<sequence>LELIFSECHQANITVSDFVHGTINLASEEMTRKL</sequence>
<name>X0U936_9ZZZZ</name>
<feature type="non-terminal residue" evidence="1">
    <location>
        <position position="1"/>
    </location>
</feature>
<proteinExistence type="predicted"/>
<gene>
    <name evidence="1" type="ORF">S01H1_32334</name>
</gene>
<accession>X0U936</accession>
<dbReference type="AlphaFoldDB" id="X0U936"/>
<organism evidence="1">
    <name type="scientific">marine sediment metagenome</name>
    <dbReference type="NCBI Taxonomy" id="412755"/>
    <lineage>
        <taxon>unclassified sequences</taxon>
        <taxon>metagenomes</taxon>
        <taxon>ecological metagenomes</taxon>
    </lineage>
</organism>
<evidence type="ECO:0000313" key="1">
    <source>
        <dbReference type="EMBL" id="GAG02339.1"/>
    </source>
</evidence>
<reference evidence="1" key="1">
    <citation type="journal article" date="2014" name="Front. Microbiol.">
        <title>High frequency of phylogenetically diverse reductive dehalogenase-homologous genes in deep subseafloor sedimentary metagenomes.</title>
        <authorList>
            <person name="Kawai M."/>
            <person name="Futagami T."/>
            <person name="Toyoda A."/>
            <person name="Takaki Y."/>
            <person name="Nishi S."/>
            <person name="Hori S."/>
            <person name="Arai W."/>
            <person name="Tsubouchi T."/>
            <person name="Morono Y."/>
            <person name="Uchiyama I."/>
            <person name="Ito T."/>
            <person name="Fujiyama A."/>
            <person name="Inagaki F."/>
            <person name="Takami H."/>
        </authorList>
    </citation>
    <scope>NUCLEOTIDE SEQUENCE</scope>
    <source>
        <strain evidence="1">Expedition CK06-06</strain>
    </source>
</reference>